<evidence type="ECO:0000313" key="1">
    <source>
        <dbReference type="EMBL" id="RPB06230.1"/>
    </source>
</evidence>
<evidence type="ECO:0000313" key="2">
    <source>
        <dbReference type="Proteomes" id="UP000276215"/>
    </source>
</evidence>
<dbReference type="EMBL" id="ML120351">
    <property type="protein sequence ID" value="RPB06230.1"/>
    <property type="molecule type" value="Genomic_DNA"/>
</dbReference>
<gene>
    <name evidence="1" type="ORF">L873DRAFT_1756747</name>
</gene>
<dbReference type="AlphaFoldDB" id="A0A3N4K6P8"/>
<organism evidence="1 2">
    <name type="scientific">Choiromyces venosus 120613-1</name>
    <dbReference type="NCBI Taxonomy" id="1336337"/>
    <lineage>
        <taxon>Eukaryota</taxon>
        <taxon>Fungi</taxon>
        <taxon>Dikarya</taxon>
        <taxon>Ascomycota</taxon>
        <taxon>Pezizomycotina</taxon>
        <taxon>Pezizomycetes</taxon>
        <taxon>Pezizales</taxon>
        <taxon>Tuberaceae</taxon>
        <taxon>Choiromyces</taxon>
    </lineage>
</organism>
<dbReference type="Proteomes" id="UP000276215">
    <property type="component" value="Unassembled WGS sequence"/>
</dbReference>
<keyword evidence="2" id="KW-1185">Reference proteome</keyword>
<sequence length="188" mass="21652">MDYQRSYIAPGWFRTLPTEREISVLKKLASQNEKKVERFNRKLYELELNTQSKEQADKMLVYYVMKTNEYVEAVNESAERACAGKLPARETIQYILGITCSIDTCIRQIDGKIYLLNNSRQLSPILKEILDIFHAIPRTVAGSRVPLYSGIRPPPVRSVPEPPESIFLRLCRWFFFGWTRNTGSGISG</sequence>
<reference evidence="1 2" key="1">
    <citation type="journal article" date="2018" name="Nat. Ecol. Evol.">
        <title>Pezizomycetes genomes reveal the molecular basis of ectomycorrhizal truffle lifestyle.</title>
        <authorList>
            <person name="Murat C."/>
            <person name="Payen T."/>
            <person name="Noel B."/>
            <person name="Kuo A."/>
            <person name="Morin E."/>
            <person name="Chen J."/>
            <person name="Kohler A."/>
            <person name="Krizsan K."/>
            <person name="Balestrini R."/>
            <person name="Da Silva C."/>
            <person name="Montanini B."/>
            <person name="Hainaut M."/>
            <person name="Levati E."/>
            <person name="Barry K.W."/>
            <person name="Belfiori B."/>
            <person name="Cichocki N."/>
            <person name="Clum A."/>
            <person name="Dockter R.B."/>
            <person name="Fauchery L."/>
            <person name="Guy J."/>
            <person name="Iotti M."/>
            <person name="Le Tacon F."/>
            <person name="Lindquist E.A."/>
            <person name="Lipzen A."/>
            <person name="Malagnac F."/>
            <person name="Mello A."/>
            <person name="Molinier V."/>
            <person name="Miyauchi S."/>
            <person name="Poulain J."/>
            <person name="Riccioni C."/>
            <person name="Rubini A."/>
            <person name="Sitrit Y."/>
            <person name="Splivallo R."/>
            <person name="Traeger S."/>
            <person name="Wang M."/>
            <person name="Zifcakova L."/>
            <person name="Wipf D."/>
            <person name="Zambonelli A."/>
            <person name="Paolocci F."/>
            <person name="Nowrousian M."/>
            <person name="Ottonello S."/>
            <person name="Baldrian P."/>
            <person name="Spatafora J.W."/>
            <person name="Henrissat B."/>
            <person name="Nagy L.G."/>
            <person name="Aury J.M."/>
            <person name="Wincker P."/>
            <person name="Grigoriev I.V."/>
            <person name="Bonfante P."/>
            <person name="Martin F.M."/>
        </authorList>
    </citation>
    <scope>NUCLEOTIDE SEQUENCE [LARGE SCALE GENOMIC DNA]</scope>
    <source>
        <strain evidence="1 2">120613-1</strain>
    </source>
</reference>
<proteinExistence type="predicted"/>
<accession>A0A3N4K6P8</accession>
<dbReference type="OrthoDB" id="5377663at2759"/>
<protein>
    <submittedName>
        <fullName evidence="1">Uncharacterized protein</fullName>
    </submittedName>
</protein>
<name>A0A3N4K6P8_9PEZI</name>